<name>A0A1V4HHB6_9BACL</name>
<dbReference type="Pfam" id="PF00300">
    <property type="entry name" value="His_Phos_1"/>
    <property type="match status" value="1"/>
</dbReference>
<evidence type="ECO:0008006" key="3">
    <source>
        <dbReference type="Google" id="ProtNLM"/>
    </source>
</evidence>
<dbReference type="SUPFAM" id="SSF53254">
    <property type="entry name" value="Phosphoglycerate mutase-like"/>
    <property type="match status" value="1"/>
</dbReference>
<evidence type="ECO:0000313" key="1">
    <source>
        <dbReference type="EMBL" id="OPH56189.1"/>
    </source>
</evidence>
<dbReference type="InterPro" id="IPR029033">
    <property type="entry name" value="His_PPase_superfam"/>
</dbReference>
<dbReference type="Proteomes" id="UP000190626">
    <property type="component" value="Unassembled WGS sequence"/>
</dbReference>
<keyword evidence="2" id="KW-1185">Reference proteome</keyword>
<proteinExistence type="predicted"/>
<dbReference type="STRING" id="1469647.BC351_28900"/>
<evidence type="ECO:0000313" key="2">
    <source>
        <dbReference type="Proteomes" id="UP000190626"/>
    </source>
</evidence>
<dbReference type="Gene3D" id="3.40.50.1240">
    <property type="entry name" value="Phosphoglycerate mutase-like"/>
    <property type="match status" value="1"/>
</dbReference>
<dbReference type="AlphaFoldDB" id="A0A1V4HHB6"/>
<reference evidence="2" key="1">
    <citation type="submission" date="2016-07" db="EMBL/GenBank/DDBJ databases">
        <authorList>
            <person name="Florea S."/>
            <person name="Webb J.S."/>
            <person name="Jaromczyk J."/>
            <person name="Schardl C.L."/>
        </authorList>
    </citation>
    <scope>NUCLEOTIDE SEQUENCE [LARGE SCALE GENOMIC DNA]</scope>
    <source>
        <strain evidence="2">CY1</strain>
    </source>
</reference>
<gene>
    <name evidence="1" type="ORF">BC351_28900</name>
</gene>
<dbReference type="InterPro" id="IPR013078">
    <property type="entry name" value="His_Pase_superF_clade-1"/>
</dbReference>
<comment type="caution">
    <text evidence="1">The sequence shown here is derived from an EMBL/GenBank/DDBJ whole genome shotgun (WGS) entry which is preliminary data.</text>
</comment>
<sequence length="79" mass="9063">MEDFQMVAKLGLSFLEEQIVEHADKRILIVSHGALIGLSLQHLLPQQCKKTYIDNTSLTILTYTNNDWACQLYNCTKHL</sequence>
<dbReference type="OrthoDB" id="9782128at2"/>
<dbReference type="EMBL" id="MBTG01000017">
    <property type="protein sequence ID" value="OPH56189.1"/>
    <property type="molecule type" value="Genomic_DNA"/>
</dbReference>
<organism evidence="1 2">
    <name type="scientific">Paenibacillus ferrarius</name>
    <dbReference type="NCBI Taxonomy" id="1469647"/>
    <lineage>
        <taxon>Bacteria</taxon>
        <taxon>Bacillati</taxon>
        <taxon>Bacillota</taxon>
        <taxon>Bacilli</taxon>
        <taxon>Bacillales</taxon>
        <taxon>Paenibacillaceae</taxon>
        <taxon>Paenibacillus</taxon>
    </lineage>
</organism>
<protein>
    <recommendedName>
        <fullName evidence="3">Phosphoglycerate mutase</fullName>
    </recommendedName>
</protein>
<dbReference type="RefSeq" id="WP_079414419.1">
    <property type="nucleotide sequence ID" value="NZ_MBTG01000017.1"/>
</dbReference>
<accession>A0A1V4HHB6</accession>